<feature type="region of interest" description="Disordered" evidence="2">
    <location>
        <begin position="116"/>
        <end position="248"/>
    </location>
</feature>
<keyword evidence="5" id="KW-1185">Reference proteome</keyword>
<dbReference type="STRING" id="27342.A0A0H2RGP0"/>
<feature type="compositionally biased region" description="Basic and acidic residues" evidence="2">
    <location>
        <begin position="463"/>
        <end position="486"/>
    </location>
</feature>
<name>A0A0H2RGP0_9AGAM</name>
<dbReference type="CDD" id="cd06257">
    <property type="entry name" value="DnaJ"/>
    <property type="match status" value="1"/>
</dbReference>
<evidence type="ECO:0000313" key="5">
    <source>
        <dbReference type="Proteomes" id="UP000053477"/>
    </source>
</evidence>
<feature type="compositionally biased region" description="Low complexity" evidence="2">
    <location>
        <begin position="128"/>
        <end position="139"/>
    </location>
</feature>
<dbReference type="Gene3D" id="1.10.287.110">
    <property type="entry name" value="DnaJ domain"/>
    <property type="match status" value="1"/>
</dbReference>
<dbReference type="InterPro" id="IPR036869">
    <property type="entry name" value="J_dom_sf"/>
</dbReference>
<dbReference type="InterPro" id="IPR026894">
    <property type="entry name" value="DnaJ_X"/>
</dbReference>
<proteinExistence type="predicted"/>
<evidence type="ECO:0000259" key="3">
    <source>
        <dbReference type="PROSITE" id="PS50076"/>
    </source>
</evidence>
<dbReference type="AlphaFoldDB" id="A0A0H2RGP0"/>
<feature type="coiled-coil region" evidence="1">
    <location>
        <begin position="356"/>
        <end position="383"/>
    </location>
</feature>
<dbReference type="PANTHER" id="PTHR45006">
    <property type="entry name" value="DNAJ-LIKE PROTEIN 1"/>
    <property type="match status" value="1"/>
</dbReference>
<protein>
    <submittedName>
        <fullName evidence="4">DnaJ-domain-containing protein</fullName>
    </submittedName>
</protein>
<dbReference type="PROSITE" id="PS50076">
    <property type="entry name" value="DNAJ_2"/>
    <property type="match status" value="1"/>
</dbReference>
<dbReference type="InterPro" id="IPR052814">
    <property type="entry name" value="Peroxisomal_DnaJ"/>
</dbReference>
<dbReference type="InParanoid" id="A0A0H2RGP0"/>
<keyword evidence="1" id="KW-0175">Coiled coil</keyword>
<dbReference type="Proteomes" id="UP000053477">
    <property type="component" value="Unassembled WGS sequence"/>
</dbReference>
<dbReference type="Pfam" id="PF00226">
    <property type="entry name" value="DnaJ"/>
    <property type="match status" value="1"/>
</dbReference>
<sequence length="510" mass="56679">MAPVETEYYDLLEVKPDANETELKKAYRKAAIKYHPDKNFAPDAEEKFKEISKAYQTLQDPDLREAYDKYGKSMVDKEGPGMDDAAGFFAKVFGGDRFEEYIGQISLMKDMTSVMTEEEKAEMEQEMKTANASPTSGSPPATPLEHHTPQPTVPNEPTVGATQDNINIHLSPEPPATPIQTSIPSPHAASPTHTHSNELVGTPISGSGSASPVGTPSDATKASEAKKKGKQKLTPEQRAKLEELARERRKRMDERVEMLVGKLVDRVRPFVDVTNAQDLNDPELKTFVHKMQREADDLKLESFGIELLHTIGTVYASKASTFFKSKKFFGIGGFWSKVKEKGSVAKDAWGVINSAVQTIMHDMERLQTKGEAAEEELKALEMDMTGKLLLASWRGTRFEVMQVLREVCDKVLKDPSASADIKARRATGMLVIGDIFRNVQPDETDEERRELERMVAEAASGKSKHEQLRAERQAALRAKRDAERHATPSPSRDAMKEKLHASFPGNNKPA</sequence>
<dbReference type="GO" id="GO:0016558">
    <property type="term" value="P:protein import into peroxisome matrix"/>
    <property type="evidence" value="ECO:0007669"/>
    <property type="project" value="TreeGrafter"/>
</dbReference>
<dbReference type="SUPFAM" id="SSF46565">
    <property type="entry name" value="Chaperone J-domain"/>
    <property type="match status" value="1"/>
</dbReference>
<gene>
    <name evidence="4" type="ORF">SCHPADRAFT_942366</name>
</gene>
<dbReference type="InterPro" id="IPR001623">
    <property type="entry name" value="DnaJ_domain"/>
</dbReference>
<dbReference type="PANTHER" id="PTHR45006:SF1">
    <property type="entry name" value="DNAJ-LIKE PROTEIN 1"/>
    <property type="match status" value="1"/>
</dbReference>
<dbReference type="EMBL" id="KQ086010">
    <property type="protein sequence ID" value="KLO11035.1"/>
    <property type="molecule type" value="Genomic_DNA"/>
</dbReference>
<dbReference type="OrthoDB" id="552049at2759"/>
<evidence type="ECO:0000256" key="2">
    <source>
        <dbReference type="SAM" id="MobiDB-lite"/>
    </source>
</evidence>
<reference evidence="4 5" key="1">
    <citation type="submission" date="2015-04" db="EMBL/GenBank/DDBJ databases">
        <title>Complete genome sequence of Schizopora paradoxa KUC8140, a cosmopolitan wood degrader in East Asia.</title>
        <authorList>
            <consortium name="DOE Joint Genome Institute"/>
            <person name="Min B."/>
            <person name="Park H."/>
            <person name="Jang Y."/>
            <person name="Kim J.-J."/>
            <person name="Kim K.H."/>
            <person name="Pangilinan J."/>
            <person name="Lipzen A."/>
            <person name="Riley R."/>
            <person name="Grigoriev I.V."/>
            <person name="Spatafora J.W."/>
            <person name="Choi I.-G."/>
        </authorList>
    </citation>
    <scope>NUCLEOTIDE SEQUENCE [LARGE SCALE GENOMIC DNA]</scope>
    <source>
        <strain evidence="4 5">KUC8140</strain>
    </source>
</reference>
<dbReference type="GO" id="GO:0005829">
    <property type="term" value="C:cytosol"/>
    <property type="evidence" value="ECO:0007669"/>
    <property type="project" value="TreeGrafter"/>
</dbReference>
<dbReference type="Pfam" id="PF14308">
    <property type="entry name" value="DnaJ-X"/>
    <property type="match status" value="1"/>
</dbReference>
<organism evidence="4 5">
    <name type="scientific">Schizopora paradoxa</name>
    <dbReference type="NCBI Taxonomy" id="27342"/>
    <lineage>
        <taxon>Eukaryota</taxon>
        <taxon>Fungi</taxon>
        <taxon>Dikarya</taxon>
        <taxon>Basidiomycota</taxon>
        <taxon>Agaricomycotina</taxon>
        <taxon>Agaricomycetes</taxon>
        <taxon>Hymenochaetales</taxon>
        <taxon>Schizoporaceae</taxon>
        <taxon>Schizopora</taxon>
    </lineage>
</organism>
<dbReference type="FunCoup" id="A0A0H2RGP0">
    <property type="interactions" value="340"/>
</dbReference>
<evidence type="ECO:0000256" key="1">
    <source>
        <dbReference type="SAM" id="Coils"/>
    </source>
</evidence>
<feature type="compositionally biased region" description="Basic and acidic residues" evidence="2">
    <location>
        <begin position="233"/>
        <end position="248"/>
    </location>
</feature>
<dbReference type="PROSITE" id="PS00636">
    <property type="entry name" value="DNAJ_1"/>
    <property type="match status" value="1"/>
</dbReference>
<feature type="domain" description="J" evidence="3">
    <location>
        <begin position="7"/>
        <end position="71"/>
    </location>
</feature>
<feature type="compositionally biased region" description="Polar residues" evidence="2">
    <location>
        <begin position="149"/>
        <end position="168"/>
    </location>
</feature>
<feature type="compositionally biased region" description="Polar residues" evidence="2">
    <location>
        <begin position="191"/>
        <end position="218"/>
    </location>
</feature>
<feature type="region of interest" description="Disordered" evidence="2">
    <location>
        <begin position="455"/>
        <end position="510"/>
    </location>
</feature>
<dbReference type="SMART" id="SM00271">
    <property type="entry name" value="DnaJ"/>
    <property type="match status" value="1"/>
</dbReference>
<evidence type="ECO:0000313" key="4">
    <source>
        <dbReference type="EMBL" id="KLO11035.1"/>
    </source>
</evidence>
<dbReference type="PRINTS" id="PR00625">
    <property type="entry name" value="JDOMAIN"/>
</dbReference>
<dbReference type="InterPro" id="IPR018253">
    <property type="entry name" value="DnaJ_domain_CS"/>
</dbReference>
<accession>A0A0H2RGP0</accession>